<dbReference type="PANTHER" id="PTHR44858">
    <property type="entry name" value="TETRATRICOPEPTIDE REPEAT PROTEIN 6"/>
    <property type="match status" value="1"/>
</dbReference>
<keyword evidence="2" id="KW-0802">TPR repeat</keyword>
<dbReference type="Pfam" id="PF13620">
    <property type="entry name" value="CarboxypepD_reg"/>
    <property type="match status" value="1"/>
</dbReference>
<dbReference type="SUPFAM" id="SSF49464">
    <property type="entry name" value="Carboxypeptidase regulatory domain-like"/>
    <property type="match status" value="1"/>
</dbReference>
<evidence type="ECO:0000313" key="3">
    <source>
        <dbReference type="EMBL" id="RXH54217.1"/>
    </source>
</evidence>
<dbReference type="Gene3D" id="2.60.40.1120">
    <property type="entry name" value="Carboxypeptidase-like, regulatory domain"/>
    <property type="match status" value="1"/>
</dbReference>
<keyword evidence="1" id="KW-0677">Repeat</keyword>
<gene>
    <name evidence="3" type="ORF">GRAN_4868</name>
</gene>
<reference evidence="3 4" key="1">
    <citation type="submission" date="2018-11" db="EMBL/GenBank/DDBJ databases">
        <authorList>
            <person name="Mardanov A.V."/>
            <person name="Ravin N.V."/>
            <person name="Dedysh S.N."/>
        </authorList>
    </citation>
    <scope>NUCLEOTIDE SEQUENCE [LARGE SCALE GENOMIC DNA]</scope>
    <source>
        <strain evidence="3 4">AF10</strain>
    </source>
</reference>
<dbReference type="InterPro" id="IPR011990">
    <property type="entry name" value="TPR-like_helical_dom_sf"/>
</dbReference>
<reference evidence="4" key="2">
    <citation type="submission" date="2019-02" db="EMBL/GenBank/DDBJ databases">
        <title>Granulicella sibirica sp. nov., a psychrotolerant acidobacterium isolated from an organic soil layer in forested tundra, West Siberia.</title>
        <authorList>
            <person name="Oshkin I.Y."/>
            <person name="Kulichevskaya I.S."/>
            <person name="Rijpstra W.I.C."/>
            <person name="Sinninghe Damste J.S."/>
            <person name="Rakitin A.L."/>
            <person name="Ravin N.V."/>
            <person name="Dedysh S.N."/>
        </authorList>
    </citation>
    <scope>NUCLEOTIDE SEQUENCE [LARGE SCALE GENOMIC DNA]</scope>
    <source>
        <strain evidence="4">AF10</strain>
    </source>
</reference>
<accession>A0A4Q0SU45</accession>
<dbReference type="Gene3D" id="1.25.40.10">
    <property type="entry name" value="Tetratricopeptide repeat domain"/>
    <property type="match status" value="3"/>
</dbReference>
<dbReference type="InterPro" id="IPR050498">
    <property type="entry name" value="Ycf3"/>
</dbReference>
<evidence type="ECO:0000313" key="4">
    <source>
        <dbReference type="Proteomes" id="UP000289437"/>
    </source>
</evidence>
<evidence type="ECO:0000256" key="1">
    <source>
        <dbReference type="ARBA" id="ARBA00022737"/>
    </source>
</evidence>
<proteinExistence type="predicted"/>
<dbReference type="InterPro" id="IPR019734">
    <property type="entry name" value="TPR_rpt"/>
</dbReference>
<evidence type="ECO:0000256" key="2">
    <source>
        <dbReference type="ARBA" id="ARBA00022803"/>
    </source>
</evidence>
<dbReference type="PANTHER" id="PTHR44858:SF1">
    <property type="entry name" value="UDP-N-ACETYLGLUCOSAMINE--PEPTIDE N-ACETYLGLUCOSAMINYLTRANSFERASE SPINDLY-RELATED"/>
    <property type="match status" value="1"/>
</dbReference>
<dbReference type="EMBL" id="RDSM01000005">
    <property type="protein sequence ID" value="RXH54217.1"/>
    <property type="molecule type" value="Genomic_DNA"/>
</dbReference>
<dbReference type="Proteomes" id="UP000289437">
    <property type="component" value="Unassembled WGS sequence"/>
</dbReference>
<dbReference type="Pfam" id="PF13432">
    <property type="entry name" value="TPR_16"/>
    <property type="match status" value="1"/>
</dbReference>
<organism evidence="3 4">
    <name type="scientific">Granulicella sibirica</name>
    <dbReference type="NCBI Taxonomy" id="2479048"/>
    <lineage>
        <taxon>Bacteria</taxon>
        <taxon>Pseudomonadati</taxon>
        <taxon>Acidobacteriota</taxon>
        <taxon>Terriglobia</taxon>
        <taxon>Terriglobales</taxon>
        <taxon>Acidobacteriaceae</taxon>
        <taxon>Granulicella</taxon>
    </lineage>
</organism>
<protein>
    <submittedName>
        <fullName evidence="3">TPR domain protein, putative component of TonB system</fullName>
    </submittedName>
</protein>
<dbReference type="InterPro" id="IPR008969">
    <property type="entry name" value="CarboxyPept-like_regulatory"/>
</dbReference>
<keyword evidence="4" id="KW-1185">Reference proteome</keyword>
<name>A0A4Q0SU45_9BACT</name>
<comment type="caution">
    <text evidence="3">The sequence shown here is derived from an EMBL/GenBank/DDBJ whole genome shotgun (WGS) entry which is preliminary data.</text>
</comment>
<dbReference type="SUPFAM" id="SSF48452">
    <property type="entry name" value="TPR-like"/>
    <property type="match status" value="1"/>
</dbReference>
<dbReference type="AlphaFoldDB" id="A0A4Q0SU45"/>
<dbReference type="SMART" id="SM00028">
    <property type="entry name" value="TPR"/>
    <property type="match status" value="5"/>
</dbReference>
<sequence length="549" mass="59393">MWSMIRMSALLGLKCTTHEADKKRRCVILPLLVLAFAIPMRSALLVGQAPTAILLTGKVVGLDGKPAAGAEVKLREQATDDVTVTTDASGSFELKSPPQTRYVLSADTVDHRHGELAVAELAVAEPREGLRIVVKTGAGAQAAMDFADKPNFTVAGITDWTAVGGHGSDATLRTSEEIARQTAALKNSAPERGPGSKREEGAKEVALREAVTAQPESYAANRALGDFYLQATRYAEASGFLETASRLHGGSAPDEYNAALACRGEGDFARARQHVMRALEKEDRAAYHALAGDLDERLGDPLAAAREDERATALEPSEANYFAWGSELLVHRAIWQAVEVFSRGAQLHPESQRLKMGQGAALFGGARYDEAAERLCEASDLDPANRETYVFLGKVGLASPSPAACVGKKLKRFVSMRPEDADANYYEAMILIKGREPGEQGRAADLLRKAVALNPQFAEGYLQLGILALARRDNAGAQAEFERAIKADASLAEAHYRLGVLYDRAGNSERARVEFARHEELVKDKAEAVERERREVKQFLVTSGDTHTK</sequence>
<dbReference type="SUPFAM" id="SSF81901">
    <property type="entry name" value="HCP-like"/>
    <property type="match status" value="1"/>
</dbReference>